<accession>A0A7T1AZJ2</accession>
<reference evidence="1 2" key="1">
    <citation type="submission" date="2020-10" db="EMBL/GenBank/DDBJ databases">
        <title>Closed genome sequences of Staphylococcus lloydii sp. nov. and Staphylococcus durrellii sp. nov. Isolated from Captive Fruit Bats (Pteropus livingstonii).</title>
        <authorList>
            <person name="Fountain K."/>
        </authorList>
    </citation>
    <scope>NUCLEOTIDE SEQUENCE [LARGE SCALE GENOMIC DNA]</scope>
    <source>
        <strain evidence="1 2">23_2_7_LY</strain>
    </source>
</reference>
<dbReference type="EMBL" id="CP064056">
    <property type="protein sequence ID" value="QPM75007.1"/>
    <property type="molecule type" value="Genomic_DNA"/>
</dbReference>
<keyword evidence="2" id="KW-1185">Reference proteome</keyword>
<dbReference type="AlphaFoldDB" id="A0A7T1AZJ2"/>
<gene>
    <name evidence="1" type="ORF">ISP08_11915</name>
</gene>
<evidence type="ECO:0000313" key="2">
    <source>
        <dbReference type="Proteomes" id="UP000594455"/>
    </source>
</evidence>
<dbReference type="InterPro" id="IPR021358">
    <property type="entry name" value="DUF2977"/>
</dbReference>
<proteinExistence type="predicted"/>
<dbReference type="RefSeq" id="WP_195718761.1">
    <property type="nucleotide sequence ID" value="NZ_CP064056.1"/>
</dbReference>
<dbReference type="Proteomes" id="UP000594455">
    <property type="component" value="Chromosome"/>
</dbReference>
<evidence type="ECO:0000313" key="1">
    <source>
        <dbReference type="EMBL" id="QPM75007.1"/>
    </source>
</evidence>
<dbReference type="KEGG" id="sllo:ISP08_11915"/>
<dbReference type="Pfam" id="PF11192">
    <property type="entry name" value="DUF2977"/>
    <property type="match status" value="1"/>
</dbReference>
<organism evidence="1 2">
    <name type="scientific">Staphylococcus lloydii</name>
    <dbReference type="NCBI Taxonomy" id="2781774"/>
    <lineage>
        <taxon>Bacteria</taxon>
        <taxon>Bacillati</taxon>
        <taxon>Bacillota</taxon>
        <taxon>Bacilli</taxon>
        <taxon>Bacillales</taxon>
        <taxon>Staphylococcaceae</taxon>
        <taxon>Staphylococcus</taxon>
    </lineage>
</organism>
<name>A0A7T1AZJ2_9STAP</name>
<sequence length="73" mass="8474">MWHKRTTANINVNEDKEITSYATVGGVGGIDVPLDILPDDFRENFASKFYLYEDGVIKRNPDYTQTRFDEEEQ</sequence>
<protein>
    <submittedName>
        <fullName evidence="1">DUF2977 domain-containing protein</fullName>
    </submittedName>
</protein>